<dbReference type="WBParaSite" id="ASIM_0000804101-mRNA-1">
    <property type="protein sequence ID" value="ASIM_0000804101-mRNA-1"/>
    <property type="gene ID" value="ASIM_0000804101"/>
</dbReference>
<evidence type="ECO:0000313" key="2">
    <source>
        <dbReference type="WBParaSite" id="ASIM_0000804101-mRNA-1"/>
    </source>
</evidence>
<organism evidence="2">
    <name type="scientific">Anisakis simplex</name>
    <name type="common">Herring worm</name>
    <dbReference type="NCBI Taxonomy" id="6269"/>
    <lineage>
        <taxon>Eukaryota</taxon>
        <taxon>Metazoa</taxon>
        <taxon>Ecdysozoa</taxon>
        <taxon>Nematoda</taxon>
        <taxon>Chromadorea</taxon>
        <taxon>Rhabditida</taxon>
        <taxon>Spirurina</taxon>
        <taxon>Ascaridomorpha</taxon>
        <taxon>Ascaridoidea</taxon>
        <taxon>Anisakidae</taxon>
        <taxon>Anisakis</taxon>
        <taxon>Anisakis simplex complex</taxon>
    </lineage>
</organism>
<evidence type="ECO:0000256" key="1">
    <source>
        <dbReference type="SAM" id="MobiDB-lite"/>
    </source>
</evidence>
<sequence>LPTKDAAHAPSTDEIVPNADTPPAAAMDEHSKEELNVSSEEHKKLSDSAENAKETESDRHLSATISAETDVTAVETKGNEILPKIVDDNSIPVETTPVSIGEATSESGGAFAMKCSFETMFSTCQ</sequence>
<dbReference type="AlphaFoldDB" id="A0A0M3JK69"/>
<feature type="compositionally biased region" description="Basic and acidic residues" evidence="1">
    <location>
        <begin position="27"/>
        <end position="61"/>
    </location>
</feature>
<protein>
    <submittedName>
        <fullName evidence="2">Mucin</fullName>
    </submittedName>
</protein>
<reference evidence="2" key="1">
    <citation type="submission" date="2017-02" db="UniProtKB">
        <authorList>
            <consortium name="WormBaseParasite"/>
        </authorList>
    </citation>
    <scope>IDENTIFICATION</scope>
</reference>
<name>A0A0M3JK69_ANISI</name>
<feature type="region of interest" description="Disordered" evidence="1">
    <location>
        <begin position="1"/>
        <end position="71"/>
    </location>
</feature>
<accession>A0A0M3JK69</accession>
<proteinExistence type="predicted"/>